<accession>A0A1M7BZU0</accession>
<feature type="domain" description="GGDEF" evidence="3">
    <location>
        <begin position="95"/>
        <end position="231"/>
    </location>
</feature>
<dbReference type="InterPro" id="IPR000160">
    <property type="entry name" value="GGDEF_dom"/>
</dbReference>
<evidence type="ECO:0000259" key="3">
    <source>
        <dbReference type="PROSITE" id="PS50887"/>
    </source>
</evidence>
<dbReference type="Gene3D" id="3.20.20.450">
    <property type="entry name" value="EAL domain"/>
    <property type="match status" value="1"/>
</dbReference>
<dbReference type="EMBL" id="FRBR01000004">
    <property type="protein sequence ID" value="SHL60558.1"/>
    <property type="molecule type" value="Genomic_DNA"/>
</dbReference>
<dbReference type="GO" id="GO:0071111">
    <property type="term" value="F:cyclic-guanylate-specific phosphodiesterase activity"/>
    <property type="evidence" value="ECO:0007669"/>
    <property type="project" value="InterPro"/>
</dbReference>
<evidence type="ECO:0000313" key="4">
    <source>
        <dbReference type="EMBL" id="SHL60558.1"/>
    </source>
</evidence>
<gene>
    <name evidence="4" type="ORF">SAMN05444398_10456</name>
</gene>
<evidence type="ECO:0000256" key="1">
    <source>
        <dbReference type="SAM" id="Phobius"/>
    </source>
</evidence>
<keyword evidence="1" id="KW-1133">Transmembrane helix</keyword>
<protein>
    <submittedName>
        <fullName evidence="4">Diguanylate cyclase/phosphodiesterase</fullName>
    </submittedName>
</protein>
<keyword evidence="5" id="KW-1185">Reference proteome</keyword>
<dbReference type="SUPFAM" id="SSF141868">
    <property type="entry name" value="EAL domain-like"/>
    <property type="match status" value="1"/>
</dbReference>
<dbReference type="PANTHER" id="PTHR33121">
    <property type="entry name" value="CYCLIC DI-GMP PHOSPHODIESTERASE PDEF"/>
    <property type="match status" value="1"/>
</dbReference>
<proteinExistence type="predicted"/>
<dbReference type="InterPro" id="IPR050706">
    <property type="entry name" value="Cyclic-di-GMP_PDE-like"/>
</dbReference>
<dbReference type="Pfam" id="PF00563">
    <property type="entry name" value="EAL"/>
    <property type="match status" value="1"/>
</dbReference>
<dbReference type="Pfam" id="PF00990">
    <property type="entry name" value="GGDEF"/>
    <property type="match status" value="1"/>
</dbReference>
<dbReference type="SUPFAM" id="SSF55073">
    <property type="entry name" value="Nucleotide cyclase"/>
    <property type="match status" value="1"/>
</dbReference>
<dbReference type="InterPro" id="IPR029787">
    <property type="entry name" value="Nucleotide_cyclase"/>
</dbReference>
<dbReference type="SMART" id="SM00052">
    <property type="entry name" value="EAL"/>
    <property type="match status" value="1"/>
</dbReference>
<dbReference type="RefSeq" id="WP_073034414.1">
    <property type="nucleotide sequence ID" value="NZ_BMLR01000004.1"/>
</dbReference>
<feature type="transmembrane region" description="Helical" evidence="1">
    <location>
        <begin position="21"/>
        <end position="39"/>
    </location>
</feature>
<keyword evidence="1" id="KW-0812">Transmembrane</keyword>
<dbReference type="InterPro" id="IPR035919">
    <property type="entry name" value="EAL_sf"/>
</dbReference>
<dbReference type="PROSITE" id="PS50887">
    <property type="entry name" value="GGDEF"/>
    <property type="match status" value="1"/>
</dbReference>
<feature type="domain" description="EAL" evidence="2">
    <location>
        <begin position="240"/>
        <end position="495"/>
    </location>
</feature>
<evidence type="ECO:0000259" key="2">
    <source>
        <dbReference type="PROSITE" id="PS50883"/>
    </source>
</evidence>
<keyword evidence="1" id="KW-0472">Membrane</keyword>
<dbReference type="STRING" id="337701.SAMN05444398_10456"/>
<name>A0A1M7BZU0_9RHOB</name>
<organism evidence="4 5">
    <name type="scientific">Roseovarius pacificus</name>
    <dbReference type="NCBI Taxonomy" id="337701"/>
    <lineage>
        <taxon>Bacteria</taxon>
        <taxon>Pseudomonadati</taxon>
        <taxon>Pseudomonadota</taxon>
        <taxon>Alphaproteobacteria</taxon>
        <taxon>Rhodobacterales</taxon>
        <taxon>Roseobacteraceae</taxon>
        <taxon>Roseovarius</taxon>
    </lineage>
</organism>
<dbReference type="Gene3D" id="3.30.70.270">
    <property type="match status" value="1"/>
</dbReference>
<evidence type="ECO:0000313" key="5">
    <source>
        <dbReference type="Proteomes" id="UP000183974"/>
    </source>
</evidence>
<dbReference type="PANTHER" id="PTHR33121:SF70">
    <property type="entry name" value="SIGNALING PROTEIN YKOW"/>
    <property type="match status" value="1"/>
</dbReference>
<dbReference type="InterPro" id="IPR043128">
    <property type="entry name" value="Rev_trsase/Diguanyl_cyclase"/>
</dbReference>
<dbReference type="InterPro" id="IPR001633">
    <property type="entry name" value="EAL_dom"/>
</dbReference>
<reference evidence="4 5" key="1">
    <citation type="submission" date="2016-11" db="EMBL/GenBank/DDBJ databases">
        <authorList>
            <person name="Jaros S."/>
            <person name="Januszkiewicz K."/>
            <person name="Wedrychowicz H."/>
        </authorList>
    </citation>
    <scope>NUCLEOTIDE SEQUENCE [LARGE SCALE GENOMIC DNA]</scope>
    <source>
        <strain evidence="4 5">DSM 29589</strain>
    </source>
</reference>
<sequence>MPQSQNKGPKPHRARAWPTRENLAILILLAGLAVGSIAFGAQTVLMALVLGLPATFLMTGVVMRLNGLHPAQRTDREPLCTALDAAIRTARRRSAHTACILLQIDEPDDLIRQFNPDAAEDISRHTLNRLDRILRRGDQIFELNTGKLAIALRPSRRLTIDAALHIARRLHAAAEEPVSLNTVTVCPTVSTGLCLDTQLTRSTGRALVDAAELALDEARRSGPSSIRAFAPDMRRLPARAHLADDELTRALNHGEFLPWFQPQISTDSGALSGVEALARWNHPTRGILGPADFLPLLEQTGQLEALGRTMLEHCLTTLREWQASGLYVPRIGLNLSPTELRQPGMINHISWELDRHEIAPDRLAIEVLETVVAQSPGDTVTRNINALARLGCLIDLDDFGTGHASLSSLRRLAVGRLKIDRSFVTGIDGDRDQQRMVSAILSMSERLGLETLAEGVETAGEHAMLAQLGCGHVQGFGIGRPMPAADMPAWAARHRNRLAQLPGIERTAG</sequence>
<dbReference type="OrthoDB" id="9814202at2"/>
<dbReference type="Proteomes" id="UP000183974">
    <property type="component" value="Unassembled WGS sequence"/>
</dbReference>
<dbReference type="PROSITE" id="PS50883">
    <property type="entry name" value="EAL"/>
    <property type="match status" value="1"/>
</dbReference>
<dbReference type="AlphaFoldDB" id="A0A1M7BZU0"/>
<dbReference type="SMART" id="SM00267">
    <property type="entry name" value="GGDEF"/>
    <property type="match status" value="1"/>
</dbReference>
<dbReference type="CDD" id="cd01948">
    <property type="entry name" value="EAL"/>
    <property type="match status" value="1"/>
</dbReference>